<evidence type="ECO:0000313" key="3">
    <source>
        <dbReference type="Proteomes" id="UP001595916"/>
    </source>
</evidence>
<name>A0ABV9QNL6_9FIRM</name>
<sequence>MILELGALRYTTENPNRIEQLRDLGAVEIGSSSAEENQELSKRTVQELRDLAEKQGVERFQEMKKTELIAALAGE</sequence>
<dbReference type="RefSeq" id="WP_379789125.1">
    <property type="nucleotide sequence ID" value="NZ_JBHSHL010000052.1"/>
</dbReference>
<gene>
    <name evidence="2" type="ORF">ACFO4R_10775</name>
</gene>
<evidence type="ECO:0000313" key="2">
    <source>
        <dbReference type="EMBL" id="MFC4805553.1"/>
    </source>
</evidence>
<dbReference type="EMBL" id="JBHSHL010000052">
    <property type="protein sequence ID" value="MFC4805553.1"/>
    <property type="molecule type" value="Genomic_DNA"/>
</dbReference>
<keyword evidence="3" id="KW-1185">Reference proteome</keyword>
<dbReference type="Pfam" id="PF07498">
    <property type="entry name" value="Rho_N"/>
    <property type="match status" value="1"/>
</dbReference>
<dbReference type="Proteomes" id="UP001595916">
    <property type="component" value="Unassembled WGS sequence"/>
</dbReference>
<accession>A0ABV9QNL6</accession>
<reference evidence="3" key="1">
    <citation type="journal article" date="2019" name="Int. J. Syst. Evol. Microbiol.">
        <title>The Global Catalogue of Microorganisms (GCM) 10K type strain sequencing project: providing services to taxonomists for standard genome sequencing and annotation.</title>
        <authorList>
            <consortium name="The Broad Institute Genomics Platform"/>
            <consortium name="The Broad Institute Genome Sequencing Center for Infectious Disease"/>
            <person name="Wu L."/>
            <person name="Ma J."/>
        </authorList>
    </citation>
    <scope>NUCLEOTIDE SEQUENCE [LARGE SCALE GENOMIC DNA]</scope>
    <source>
        <strain evidence="3">CCUG 46385</strain>
    </source>
</reference>
<dbReference type="Gene3D" id="1.10.720.10">
    <property type="match status" value="1"/>
</dbReference>
<dbReference type="InterPro" id="IPR011112">
    <property type="entry name" value="Rho-like_N"/>
</dbReference>
<dbReference type="SMART" id="SM00959">
    <property type="entry name" value="Rho_N"/>
    <property type="match status" value="1"/>
</dbReference>
<feature type="domain" description="Rho termination factor-like N-terminal" evidence="1">
    <location>
        <begin position="39"/>
        <end position="75"/>
    </location>
</feature>
<organism evidence="2 3">
    <name type="scientific">Filifactor villosus</name>
    <dbReference type="NCBI Taxonomy" id="29374"/>
    <lineage>
        <taxon>Bacteria</taxon>
        <taxon>Bacillati</taxon>
        <taxon>Bacillota</taxon>
        <taxon>Clostridia</taxon>
        <taxon>Peptostreptococcales</taxon>
        <taxon>Filifactoraceae</taxon>
        <taxon>Filifactor</taxon>
    </lineage>
</organism>
<comment type="caution">
    <text evidence="2">The sequence shown here is derived from an EMBL/GenBank/DDBJ whole genome shotgun (WGS) entry which is preliminary data.</text>
</comment>
<dbReference type="InterPro" id="IPR036269">
    <property type="entry name" value="Rho_N_sf"/>
</dbReference>
<evidence type="ECO:0000259" key="1">
    <source>
        <dbReference type="SMART" id="SM00959"/>
    </source>
</evidence>
<proteinExistence type="predicted"/>
<protein>
    <submittedName>
        <fullName evidence="2">Rho termination factor N-terminal domain-containing protein</fullName>
    </submittedName>
</protein>
<dbReference type="SUPFAM" id="SSF68912">
    <property type="entry name" value="Rho N-terminal domain-like"/>
    <property type="match status" value="1"/>
</dbReference>